<evidence type="ECO:0000259" key="2">
    <source>
        <dbReference type="Pfam" id="PF13828"/>
    </source>
</evidence>
<evidence type="ECO:0000313" key="3">
    <source>
        <dbReference type="EMBL" id="QAB19132.1"/>
    </source>
</evidence>
<accession>A0ABX5QJ50</accession>
<dbReference type="Pfam" id="PF13828">
    <property type="entry name" value="DUF4190"/>
    <property type="match status" value="1"/>
</dbReference>
<sequence length="72" mass="7367">MAIIALISSFFISLAGVICGHIALKQIERTGESGRGLALAGLIIGYVGLAIGAIVVLFYVILIIGLASSSSY</sequence>
<gene>
    <name evidence="3" type="ORF">Leucomu_04280</name>
</gene>
<reference evidence="3 4" key="1">
    <citation type="submission" date="2019-01" db="EMBL/GenBank/DDBJ databases">
        <title>Leucobacter muris sp. nov. isolated from the nose of a laboratory mouse.</title>
        <authorList>
            <person name="Benga L."/>
            <person name="Sproeer C."/>
            <person name="Schumann P."/>
            <person name="Verbarg S."/>
            <person name="Bunk B."/>
            <person name="Engelhardt E."/>
            <person name="Benten P.M."/>
            <person name="Sager M."/>
        </authorList>
    </citation>
    <scope>NUCLEOTIDE SEQUENCE [LARGE SCALE GENOMIC DNA]</scope>
    <source>
        <strain evidence="3 4">DSM 101948</strain>
    </source>
</reference>
<evidence type="ECO:0000256" key="1">
    <source>
        <dbReference type="SAM" id="Phobius"/>
    </source>
</evidence>
<keyword evidence="1" id="KW-1133">Transmembrane helix</keyword>
<organism evidence="3 4">
    <name type="scientific">Leucobacter muris</name>
    <dbReference type="NCBI Taxonomy" id="1935379"/>
    <lineage>
        <taxon>Bacteria</taxon>
        <taxon>Bacillati</taxon>
        <taxon>Actinomycetota</taxon>
        <taxon>Actinomycetes</taxon>
        <taxon>Micrococcales</taxon>
        <taxon>Microbacteriaceae</taxon>
        <taxon>Leucobacter</taxon>
    </lineage>
</organism>
<name>A0ABX5QJ50_9MICO</name>
<dbReference type="InterPro" id="IPR025241">
    <property type="entry name" value="DUF4190"/>
</dbReference>
<keyword evidence="1" id="KW-0472">Membrane</keyword>
<keyword evidence="4" id="KW-1185">Reference proteome</keyword>
<feature type="transmembrane region" description="Helical" evidence="1">
    <location>
        <begin position="43"/>
        <end position="67"/>
    </location>
</feature>
<dbReference type="Proteomes" id="UP000285768">
    <property type="component" value="Chromosome"/>
</dbReference>
<feature type="domain" description="DUF4190" evidence="2">
    <location>
        <begin position="2"/>
        <end position="54"/>
    </location>
</feature>
<evidence type="ECO:0000313" key="4">
    <source>
        <dbReference type="Proteomes" id="UP000285768"/>
    </source>
</evidence>
<keyword evidence="1" id="KW-0812">Transmembrane</keyword>
<protein>
    <submittedName>
        <fullName evidence="3">DUF4190 domain-containing protein</fullName>
    </submittedName>
</protein>
<proteinExistence type="predicted"/>
<dbReference type="EMBL" id="CP035037">
    <property type="protein sequence ID" value="QAB19132.1"/>
    <property type="molecule type" value="Genomic_DNA"/>
</dbReference>